<dbReference type="InterPro" id="IPR009057">
    <property type="entry name" value="Homeodomain-like_sf"/>
</dbReference>
<dbReference type="SMART" id="SM00717">
    <property type="entry name" value="SANT"/>
    <property type="match status" value="1"/>
</dbReference>
<feature type="compositionally biased region" description="Basic and acidic residues" evidence="4">
    <location>
        <begin position="756"/>
        <end position="772"/>
    </location>
</feature>
<feature type="compositionally biased region" description="Polar residues" evidence="4">
    <location>
        <begin position="76"/>
        <end position="88"/>
    </location>
</feature>
<organism evidence="6 7">
    <name type="scientific">Coniochaeta ligniaria NRRL 30616</name>
    <dbReference type="NCBI Taxonomy" id="1408157"/>
    <lineage>
        <taxon>Eukaryota</taxon>
        <taxon>Fungi</taxon>
        <taxon>Dikarya</taxon>
        <taxon>Ascomycota</taxon>
        <taxon>Pezizomycotina</taxon>
        <taxon>Sordariomycetes</taxon>
        <taxon>Sordariomycetidae</taxon>
        <taxon>Coniochaetales</taxon>
        <taxon>Coniochaetaceae</taxon>
        <taxon>Coniochaeta</taxon>
    </lineage>
</organism>
<accession>A0A1J7JJU5</accession>
<dbReference type="GO" id="GO:0042803">
    <property type="term" value="F:protein homodimerization activity"/>
    <property type="evidence" value="ECO:0007669"/>
    <property type="project" value="InterPro"/>
</dbReference>
<dbReference type="InParanoid" id="A0A1J7JJU5"/>
<evidence type="ECO:0000313" key="6">
    <source>
        <dbReference type="EMBL" id="OIW27930.1"/>
    </source>
</evidence>
<dbReference type="OrthoDB" id="3366990at2759"/>
<dbReference type="CDD" id="cd11660">
    <property type="entry name" value="SANT_TRF"/>
    <property type="match status" value="1"/>
</dbReference>
<dbReference type="InterPro" id="IPR052833">
    <property type="entry name" value="Telomeric_DNA-bd_trans-reg"/>
</dbReference>
<dbReference type="InterPro" id="IPR017930">
    <property type="entry name" value="Myb_dom"/>
</dbReference>
<proteinExistence type="predicted"/>
<dbReference type="STRING" id="1408157.A0A1J7JJU5"/>
<gene>
    <name evidence="6" type="ORF">CONLIGDRAFT_454628</name>
</gene>
<keyword evidence="3" id="KW-0131">Cell cycle</keyword>
<dbReference type="InterPro" id="IPR013867">
    <property type="entry name" value="Telomere_rpt-bd_fac_dimer_dom"/>
</dbReference>
<evidence type="ECO:0000313" key="7">
    <source>
        <dbReference type="Proteomes" id="UP000182658"/>
    </source>
</evidence>
<dbReference type="EMBL" id="KV875099">
    <property type="protein sequence ID" value="OIW27930.1"/>
    <property type="molecule type" value="Genomic_DNA"/>
</dbReference>
<feature type="compositionally biased region" description="Low complexity" evidence="4">
    <location>
        <begin position="96"/>
        <end position="121"/>
    </location>
</feature>
<dbReference type="Pfam" id="PF08558">
    <property type="entry name" value="TRF"/>
    <property type="match status" value="1"/>
</dbReference>
<dbReference type="InterPro" id="IPR001005">
    <property type="entry name" value="SANT/Myb"/>
</dbReference>
<dbReference type="PROSITE" id="PS51294">
    <property type="entry name" value="HTH_MYB"/>
    <property type="match status" value="1"/>
</dbReference>
<keyword evidence="1" id="KW-0238">DNA-binding</keyword>
<feature type="region of interest" description="Disordered" evidence="4">
    <location>
        <begin position="829"/>
        <end position="1041"/>
    </location>
</feature>
<name>A0A1J7JJU5_9PEZI</name>
<dbReference type="AlphaFoldDB" id="A0A1J7JJU5"/>
<feature type="region of interest" description="Disordered" evidence="4">
    <location>
        <begin position="751"/>
        <end position="772"/>
    </location>
</feature>
<feature type="compositionally biased region" description="Polar residues" evidence="4">
    <location>
        <begin position="844"/>
        <end position="885"/>
    </location>
</feature>
<feature type="region of interest" description="Disordered" evidence="4">
    <location>
        <begin position="189"/>
        <end position="222"/>
    </location>
</feature>
<dbReference type="PANTHER" id="PTHR47807">
    <property type="entry name" value="PROTEIN TBF1"/>
    <property type="match status" value="1"/>
</dbReference>
<dbReference type="SUPFAM" id="SSF46689">
    <property type="entry name" value="Homeodomain-like"/>
    <property type="match status" value="1"/>
</dbReference>
<evidence type="ECO:0000259" key="5">
    <source>
        <dbReference type="PROSITE" id="PS51294"/>
    </source>
</evidence>
<keyword evidence="7" id="KW-1185">Reference proteome</keyword>
<dbReference type="Gene3D" id="1.10.10.60">
    <property type="entry name" value="Homeodomain-like"/>
    <property type="match status" value="1"/>
</dbReference>
<feature type="compositionally biased region" description="Pro residues" evidence="4">
    <location>
        <begin position="984"/>
        <end position="1014"/>
    </location>
</feature>
<feature type="region of interest" description="Disordered" evidence="4">
    <location>
        <begin position="1059"/>
        <end position="1102"/>
    </location>
</feature>
<dbReference type="FunCoup" id="A0A1J7JJU5">
    <property type="interactions" value="431"/>
</dbReference>
<evidence type="ECO:0000256" key="3">
    <source>
        <dbReference type="ARBA" id="ARBA00023306"/>
    </source>
</evidence>
<evidence type="ECO:0000256" key="1">
    <source>
        <dbReference type="ARBA" id="ARBA00023125"/>
    </source>
</evidence>
<dbReference type="GO" id="GO:0003691">
    <property type="term" value="F:double-stranded telomeric DNA binding"/>
    <property type="evidence" value="ECO:0007669"/>
    <property type="project" value="TreeGrafter"/>
</dbReference>
<feature type="domain" description="HTH myb-type" evidence="5">
    <location>
        <begin position="670"/>
        <end position="722"/>
    </location>
</feature>
<reference evidence="6 7" key="1">
    <citation type="submission" date="2016-10" db="EMBL/GenBank/DDBJ databases">
        <title>Draft genome sequence of Coniochaeta ligniaria NRRL30616, a lignocellulolytic fungus for bioabatement of inhibitors in plant biomass hydrolysates.</title>
        <authorList>
            <consortium name="DOE Joint Genome Institute"/>
            <person name="Jimenez D.J."/>
            <person name="Hector R.E."/>
            <person name="Riley R."/>
            <person name="Sun H."/>
            <person name="Grigoriev I.V."/>
            <person name="Van Elsas J.D."/>
            <person name="Nichols N.N."/>
        </authorList>
    </citation>
    <scope>NUCLEOTIDE SEQUENCE [LARGE SCALE GENOMIC DNA]</scope>
    <source>
        <strain evidence="6 7">NRRL 30616</strain>
    </source>
</reference>
<sequence>MADSDPDLAAQLLAAFSAPTGALPVSDLSSLSYEAWQWATCDGADLLSEQKPEPRAEPAPEQTSQEHSPQDPVPQEHSQQEPATQDSLPQDHVRQESLPQEKLPQEQLQQEPVQQEHLQQPPTAPEPPSSPQKRSRSRTPLADIHPSVAEKRLKTDHHDLEHRDVDLSAANWDISAMIQNALGSFDQQVNQPHSEQNHHGTGDEPAPEASHPRPQVPRKVEQKRMKFASNPYYVMRTMSLPLLGSLAIQTLLALSQQSREETVSLIADDESEFRKAYDTLKTALGHARRIFSEGSPLLFADELDISDSEDRETIRMSNLAAVSTSAFAGDGALLADVHDNFPTIFVPEEGDFVKDLKPLYLDFKTQAMLSSLTTAHTPQERSDVLDRFFPPNFDELLTQRHGDSLFQSNREDLVSEVGTRRQALLESILDDEKRQRLKDEYPVNAFLDSLVDYLQSHLTMVVDYAEKYGINIPVSEDSVVNEPLESGDPHDDHDELSALLQSATSKLLDGMNMDGPVESLSDSLGLGKLIQESLQSQSAPVKDEAADSNGNGPGLLESGGLASLIASKLTDFDHFTNAANGTTNEGPQHGHPQVTTASMQSAYLAQYNHLTQQPYYSYGQLPPPPPAPADGSNLPPNQTFPTSVLYERARQAAVAKSSSAARREGIHSTRRAWTPEEEKALMAGLDMVKGPHWSQILSLFGANGSISDILKDRTQVQLKDKARNLKLFFLKTNSEMPYYLQCVTGELKTRAPGQAARKEAEEKARQNSEEEQARLQGIMTLAGGLQHNHHPVSSPMAAQGTPAHARSTPMTPHMTGASMTRGIVTPIAPHTTLAPATPGMGTRAPNNQGISAGAFASSNSSTAAPRTPSRSTGTLGTPNISTGASATPDVGAGGTSGVGYSSTSVPPIHSTAITTPASPVVVKSEPQDQPVMIQPKPGPQPIRPAEPVGTTNTFQHPQAPAPRPPEQVMPVQAAPRHQIQLTFPPDPPQLPIPVHAPAPEQPTGPAKSPPPAPAPERVQEAAQVPDIRHTPISTTSTTTNHAHGGELAQLANYHSPENHFTQQQTEHHHQNAQTYGANGDQRSNEHHENHEHHIHHDPEPNADMTLLQTLQAALAAAPSG</sequence>
<keyword evidence="2" id="KW-0539">Nucleus</keyword>
<feature type="compositionally biased region" description="Basic and acidic residues" evidence="4">
    <location>
        <begin position="1082"/>
        <end position="1099"/>
    </location>
</feature>
<protein>
    <recommendedName>
        <fullName evidence="5">HTH myb-type domain-containing protein</fullName>
    </recommendedName>
</protein>
<dbReference type="FunFam" id="1.10.10.60:FF:000137">
    <property type="entry name" value="MYB DNA binding protein"/>
    <property type="match status" value="1"/>
</dbReference>
<feature type="region of interest" description="Disordered" evidence="4">
    <location>
        <begin position="44"/>
        <end position="157"/>
    </location>
</feature>
<evidence type="ECO:0000256" key="4">
    <source>
        <dbReference type="SAM" id="MobiDB-lite"/>
    </source>
</evidence>
<dbReference type="PANTHER" id="PTHR47807:SF1">
    <property type="entry name" value="PROTEIN TBF1"/>
    <property type="match status" value="1"/>
</dbReference>
<feature type="compositionally biased region" description="Basic and acidic residues" evidence="4">
    <location>
        <begin position="48"/>
        <end position="58"/>
    </location>
</feature>
<dbReference type="Proteomes" id="UP000182658">
    <property type="component" value="Unassembled WGS sequence"/>
</dbReference>
<feature type="compositionally biased region" description="Basic and acidic residues" evidence="4">
    <location>
        <begin position="148"/>
        <end position="157"/>
    </location>
</feature>
<dbReference type="GO" id="GO:0010833">
    <property type="term" value="P:telomere maintenance via telomere lengthening"/>
    <property type="evidence" value="ECO:0007669"/>
    <property type="project" value="TreeGrafter"/>
</dbReference>
<feature type="region of interest" description="Disordered" evidence="4">
    <location>
        <begin position="535"/>
        <end position="554"/>
    </location>
</feature>
<evidence type="ECO:0000256" key="2">
    <source>
        <dbReference type="ARBA" id="ARBA00023242"/>
    </source>
</evidence>